<evidence type="ECO:0000313" key="10">
    <source>
        <dbReference type="Proteomes" id="UP001213721"/>
    </source>
</evidence>
<evidence type="ECO:0000256" key="2">
    <source>
        <dbReference type="ARBA" id="ARBA00008387"/>
    </source>
</evidence>
<feature type="signal peptide" evidence="7">
    <location>
        <begin position="1"/>
        <end position="19"/>
    </location>
</feature>
<reference evidence="9" key="1">
    <citation type="submission" date="2023-02" db="EMBL/GenBank/DDBJ databases">
        <title>The sequence of Aeromonas allosaccharophila K520.</title>
        <authorList>
            <person name="Luo X."/>
        </authorList>
    </citation>
    <scope>NUCLEOTIDE SEQUENCE</scope>
    <source>
        <strain evidence="9">K520</strain>
    </source>
</reference>
<evidence type="ECO:0000259" key="8">
    <source>
        <dbReference type="Pfam" id="PF05567"/>
    </source>
</evidence>
<protein>
    <submittedName>
        <fullName evidence="9">PilC/PilY family type IV pilus protein</fullName>
    </submittedName>
</protein>
<accession>A0AAX3NQ21</accession>
<evidence type="ECO:0000256" key="4">
    <source>
        <dbReference type="ARBA" id="ARBA00022723"/>
    </source>
</evidence>
<dbReference type="Proteomes" id="UP001213721">
    <property type="component" value="Chromosome"/>
</dbReference>
<dbReference type="SUPFAM" id="SSF50998">
    <property type="entry name" value="Quinoprotein alcohol dehydrogenase-like"/>
    <property type="match status" value="1"/>
</dbReference>
<comment type="subcellular location">
    <subcellularLocation>
        <location evidence="1">Fimbrium</location>
    </subcellularLocation>
</comment>
<proteinExistence type="inferred from homology"/>
<keyword evidence="6" id="KW-0281">Fimbrium</keyword>
<evidence type="ECO:0000313" key="9">
    <source>
        <dbReference type="EMBL" id="WED76158.1"/>
    </source>
</evidence>
<dbReference type="EMBL" id="CP118988">
    <property type="protein sequence ID" value="WED76158.1"/>
    <property type="molecule type" value="Genomic_DNA"/>
</dbReference>
<dbReference type="RefSeq" id="WP_139707722.1">
    <property type="nucleotide sequence ID" value="NZ_CAAKNO010000004.1"/>
</dbReference>
<feature type="domain" description="PilY1 beta-propeller" evidence="8">
    <location>
        <begin position="604"/>
        <end position="931"/>
    </location>
</feature>
<dbReference type="InterPro" id="IPR008707">
    <property type="entry name" value="B-propeller_PilY1"/>
</dbReference>
<feature type="chain" id="PRO_5043455463" evidence="7">
    <location>
        <begin position="20"/>
        <end position="1119"/>
    </location>
</feature>
<keyword evidence="5" id="KW-0106">Calcium</keyword>
<dbReference type="GO" id="GO:0009289">
    <property type="term" value="C:pilus"/>
    <property type="evidence" value="ECO:0007669"/>
    <property type="project" value="UniProtKB-SubCell"/>
</dbReference>
<dbReference type="InterPro" id="IPR018247">
    <property type="entry name" value="EF_Hand_1_Ca_BS"/>
</dbReference>
<dbReference type="AlphaFoldDB" id="A0AAX3NQ21"/>
<comment type="similarity">
    <text evidence="2">Belongs to the PilY1 family.</text>
</comment>
<dbReference type="Pfam" id="PF05567">
    <property type="entry name" value="T4P_PilY1"/>
    <property type="match status" value="1"/>
</dbReference>
<dbReference type="PROSITE" id="PS00018">
    <property type="entry name" value="EF_HAND_1"/>
    <property type="match status" value="1"/>
</dbReference>
<evidence type="ECO:0000256" key="1">
    <source>
        <dbReference type="ARBA" id="ARBA00004561"/>
    </source>
</evidence>
<evidence type="ECO:0000256" key="7">
    <source>
        <dbReference type="SAM" id="SignalP"/>
    </source>
</evidence>
<evidence type="ECO:0000256" key="3">
    <source>
        <dbReference type="ARBA" id="ARBA00022558"/>
    </source>
</evidence>
<dbReference type="GO" id="GO:0046872">
    <property type="term" value="F:metal ion binding"/>
    <property type="evidence" value="ECO:0007669"/>
    <property type="project" value="UniProtKB-KW"/>
</dbReference>
<evidence type="ECO:0000256" key="6">
    <source>
        <dbReference type="ARBA" id="ARBA00023263"/>
    </source>
</evidence>
<gene>
    <name evidence="9" type="ORF">PYU98_20065</name>
</gene>
<keyword evidence="7" id="KW-0732">Signal</keyword>
<dbReference type="Gene3D" id="3.40.50.410">
    <property type="entry name" value="von Willebrand factor, type A domain"/>
    <property type="match status" value="1"/>
</dbReference>
<dbReference type="InterPro" id="IPR011047">
    <property type="entry name" value="Quinoprotein_ADH-like_sf"/>
</dbReference>
<keyword evidence="3" id="KW-1029">Fimbrium biogenesis</keyword>
<name>A0AAX3NQ21_9GAMM</name>
<dbReference type="InterPro" id="IPR036465">
    <property type="entry name" value="vWFA_dom_sf"/>
</dbReference>
<evidence type="ECO:0000256" key="5">
    <source>
        <dbReference type="ARBA" id="ARBA00022837"/>
    </source>
</evidence>
<organism evidence="9 10">
    <name type="scientific">Aeromonas allosaccharophila</name>
    <dbReference type="NCBI Taxonomy" id="656"/>
    <lineage>
        <taxon>Bacteria</taxon>
        <taxon>Pseudomonadati</taxon>
        <taxon>Pseudomonadota</taxon>
        <taxon>Gammaproteobacteria</taxon>
        <taxon>Aeromonadales</taxon>
        <taxon>Aeromonadaceae</taxon>
        <taxon>Aeromonas</taxon>
    </lineage>
</organism>
<keyword evidence="4" id="KW-0479">Metal-binding</keyword>
<sequence length="1119" mass="122344">MGKLGFGLSVMLCCASAQAALDIAQVPLYLGTRAEPNIMFTLDDSGSMHFEIMPESLIENDARYVYPRASQVYGSDDYDNYTITFASDNARNAYIRSSHNNKLYYNPQLIYRPWANADGSLMANAKVTCAPHNPFNTAAGCRDLTQTNRSSRAIYYTDFSPYYYNQDESFWPAVYFDYKGSGNVFNANSYNRVVINKAVATLYGYRPNRTDCKNAPVCSYDEEIQNFANWYTYYRSRILAARAGVGRAFASQGEGIRVGFATINAKDSVIRGVTTFTGTDRSAFFNELYGRDILAKGTPLRTGLKEVGKYFSRTDKDGPWAASAGNTLPHLTCRQSYNILMTDGYWNGDSPSVGDQDQDNIENTLADVAYQYWKKDLRPDLANKVPTSTADPANWQHLVNFTVGLGVNGSLNPANGIPSRWPNPHDPNDKEYKNPTYIPEYKIDDLWHVAVNSKGNFFSAADPDTFAAALSSTLAQIAARNSSASSVTANATRLDSNTHIYQARYNSGDWSGQLVSIPLNSDGSLGEIAWDAATLIPEPSARNIFTQQGGVGITFSWDTLNATNRALFNIAGDNLGESRVAYLRGERSGEQHNGGAFRNRSDLLGDIINSDPVYVGKRDYGYSSAAGLTQTERESYQAFLGSTAITRRPPMLYVGANDGMLHGFRVSDGVERLGYLPASLLGELPLLTKPNYSHRYYVDGTPKVGDAYLGSSWKTILLGSTGAGGKAVFAIDVTAPNNFTADKMLWEFTNSEMGVALAAPTLVRVKADNKWVALVANGYNSTSQTARLFVLDLATGAIIKAIDTQVGSASEPNGLSSPLPVDEDGDRVVDYVYAGDLQGNLWKFDLTDNNSAQWGSAFKSGNKPTPLFQACNGACSATTRQPITMRPLAIRHPKGGIMVLMGTGSYFTNDDKLLPTNPRLDAVYGIWDTGSEVSRSQLLQQSITHEFVANGTTIKFNVRVVSSRDVNYTSQKGWYLVLKSPGLSKGVGERAVSEMLYRHKRLIFNTLIPSADACDFGGRSWLMELDPISGARLTYSVFDVNGDGAVNDDDYVAIKDDAGNDIKVPVSGKQFDELTTTPSVVEDAEMERKYISGSSGNISVTLEEGAGDLGGRQSWLQLE</sequence>